<dbReference type="EMBL" id="KY684088">
    <property type="protein sequence ID" value="ARF09869.1"/>
    <property type="molecule type" value="Genomic_DNA"/>
</dbReference>
<dbReference type="GO" id="GO:0044423">
    <property type="term" value="C:virion component"/>
    <property type="evidence" value="ECO:0007669"/>
    <property type="project" value="UniProtKB-KW"/>
</dbReference>
<evidence type="ECO:0000256" key="3">
    <source>
        <dbReference type="SAM" id="MobiDB-lite"/>
    </source>
</evidence>
<reference evidence="4" key="1">
    <citation type="journal article" date="2017" name="Science">
        <title>Giant viruses with an expanded complement of translation system components.</title>
        <authorList>
            <person name="Schulz F."/>
            <person name="Yutin N."/>
            <person name="Ivanova N.N."/>
            <person name="Ortega D.R."/>
            <person name="Lee T.K."/>
            <person name="Vierheilig J."/>
            <person name="Daims H."/>
            <person name="Horn M."/>
            <person name="Wagner M."/>
            <person name="Jensen G.J."/>
            <person name="Kyrpides N.C."/>
            <person name="Koonin E.V."/>
            <person name="Woyke T."/>
        </authorList>
    </citation>
    <scope>NUCLEOTIDE SEQUENCE</scope>
    <source>
        <strain evidence="4">ILV1</strain>
    </source>
</reference>
<feature type="region of interest" description="Disordered" evidence="3">
    <location>
        <begin position="1"/>
        <end position="20"/>
    </location>
</feature>
<evidence type="ECO:0000256" key="1">
    <source>
        <dbReference type="ARBA" id="ARBA00004328"/>
    </source>
</evidence>
<sequence length="601" mass="68087">MPNPFNRDTKDDEKMPQKDSTIERELEHLLKSKATDYEAWQKLKAKYGNNPDLMQKILDAYKGKLHRIYKKAKKFKDLMFDKYVRLGLSYGEMVKKAMKYKKKYRFSDEEFDMFTLLALTDKGSKYAVEVSTTRMAKTLGYDAFLAASSKLDVPANELSVVEEIVAKYGETKALHAQVLLQSLTYQDCAPEALMGVFEEKRMNPYAHVHPIVAALFLPRIRLLDEQMLMANIGYIVHCKTKEQPVNTLPDFNLYWAMVTDPNDVACTATDPVADLRNRFNLQTQLWQAVLNLRQGKYYYERTDGLVQFMSAIERCKNIIHDAPDLTYVKDEGTILRRLLSAFSLYPTFVSVNRLWGLLGGTQFGFPQSPYEASGIGNITRVPMITLRLPLNVTGVTNAVSLEESLTQPQWFVENKVIVPKSMSIIHSNDVLFFYVGRRYQTINLARIAAPYNFTQLPMTVSGWESLNEHPVNAPRNMTIMNEIYELRSVVLVEKAQSHDGKPLIVGSSALVISPVDPMAGVFEETCFLYDPQMAAFPYKDPVTGSFKREKPIKLVPSELPFAAVGGINSANSRMRCRGTIFVYQKLLPAPCDVPVAQSTCA</sequence>
<name>A0A1V0SDS2_9VIRU</name>
<feature type="compositionally biased region" description="Basic and acidic residues" evidence="3">
    <location>
        <begin position="7"/>
        <end position="20"/>
    </location>
</feature>
<evidence type="ECO:0000313" key="4">
    <source>
        <dbReference type="EMBL" id="ARF09869.1"/>
    </source>
</evidence>
<dbReference type="InterPro" id="IPR004972">
    <property type="entry name" value="P4B"/>
</dbReference>
<dbReference type="Pfam" id="PF03292">
    <property type="entry name" value="Pox_P4B"/>
    <property type="match status" value="1"/>
</dbReference>
<accession>A0A1V0SDS2</accession>
<protein>
    <submittedName>
        <fullName evidence="4">p4B major core protein</fullName>
    </submittedName>
</protein>
<keyword evidence="2" id="KW-0946">Virion</keyword>
<organism evidence="4">
    <name type="scientific">Indivirus ILV1</name>
    <dbReference type="NCBI Taxonomy" id="1977633"/>
    <lineage>
        <taxon>Viruses</taxon>
        <taxon>Varidnaviria</taxon>
        <taxon>Bamfordvirae</taxon>
        <taxon>Nucleocytoviricota</taxon>
        <taxon>Megaviricetes</taxon>
        <taxon>Imitervirales</taxon>
        <taxon>Mimiviridae</taxon>
        <taxon>Klosneuvirinae</taxon>
        <taxon>Indivirus</taxon>
    </lineage>
</organism>
<gene>
    <name evidence="4" type="ORF">Indivirus_4_41</name>
</gene>
<proteinExistence type="predicted"/>
<comment type="subcellular location">
    <subcellularLocation>
        <location evidence="1">Virion</location>
    </subcellularLocation>
</comment>
<evidence type="ECO:0000256" key="2">
    <source>
        <dbReference type="ARBA" id="ARBA00022844"/>
    </source>
</evidence>